<feature type="compositionally biased region" description="Low complexity" evidence="1">
    <location>
        <begin position="434"/>
        <end position="443"/>
    </location>
</feature>
<feature type="region of interest" description="Disordered" evidence="1">
    <location>
        <begin position="1348"/>
        <end position="1394"/>
    </location>
</feature>
<sequence>MFVDSQFASYGYVEKKASICVRILIASSRTASANYSTERSSSASALLEFERTFRPHSPSTSSSPSITAHSPFPPHYPHHHHHPFGAAPRPTSLHHPSNINNSHRTSRAPTLPRPSHHPPFDAHRHYYDPDMHRPSSLYDSSYPLHPPPIHQRSALDNKSKNELLQPSGAPPFHFPVSSAGCRNTSQGPSQIQASNPSSIFGFGFLGIPSMSHHRDGINNIYPPGGVVASPPIAAASSATPTSSSFHSALGPSLRTNAPSPREDCNSFTQALFNLSKVPVRNSIASSTCITSVSSSQVFIKTESGSAFSAPSKSSNQFNNVSSSSGGGGGGVISVSDEEVLSYRQMARRAKKKVMKVKDVSSISPGVVGGSSKSSDTIGTATITTTSLTSTTTTNVPLASNSNNAIPVGIAIGRQRQLNEKLSPGSTDSNKRNDSSISSRNSNPAPIPSLLDPSSAVRPSLLHPLGIPPPPPWGTPNPISPGGWPMDRYPDSMPFSPHASPWPSHPPMGPIPMGYQLAKDPLTGQILLIPTDGAGPPRPNSIWPPPQSPPVNAFEGNSTSLSQFHPPTPNSHYHHQLYLQQQHHMHYMRQQASQHHSPHVHQTLHKLRPVPETINLGSSNKNVPETEVDEGEIKENEAPLDSSNKNVLDNEKQVSSEDNEPSSSSKSLIKTNTEEGELNLVEPLSSMNVDAPIIKPDCPTLPLQGKNISSEIKIASLTSGLSSSENSFDPNICIKSEIIEEEKTKVEEPFIDIKVDDYIEEPDHSNVPDSVVEALLSLGNDLMEEDYFDGIDALIQVLEESIPTFDEENGFELLCRAIKPDTLAYGLPSFFHDAYHLDVNLLCSVTAQEYNEFLNYVDPMVSLRSKYNLHNYHRPDKSQEFISNRIKKAETLKYENGEVDKYEGIKSLAAVIKKIKNTEIMSQLEVEIRGALKRGNSSSYKRPPGRPKKRKISKNARPCKLLKIKTASEYSESRQRPSLSDNDADEECEDEDEESEDLSPPILEPANSSNCEALVPVSSSLANISSTLLKPPKLTASSSLSKQVTNLSTIKARFMKGKENPFANLMKLATTPSSSKPGSTKSGDSEEDEDGEVEKIRNGPKLSSDDGQSTEEDIHSTSSVSSHKCHEDSNTFNRDEYEFEEDDYEEEECLNTIQEQKKITFMNSKNESSSTSKNNSSSKVVKVNVSTSSHVKKSSTTLSQEPSPELRSAKLSAEDLKDGLKLLMLNDGRFWPARLNSTRLPDVYGIVMEKQRGNRPQILPRDDILQECIMEVKPENKKQIPPGTRVCVYWSSAYNCLFSRVLWKNNESLIQVDLDDGDRRDVDISNVRMLPYNYSHVFHDPDPIATLRKRRQSSDSIDGSSHHHYKSHVSSTPSKSEPELLKCPSSPEVKAKKKQ</sequence>
<evidence type="ECO:0000313" key="4">
    <source>
        <dbReference type="EMBL" id="CAF2757632.1"/>
    </source>
</evidence>
<feature type="compositionally biased region" description="Low complexity" evidence="1">
    <location>
        <begin position="1069"/>
        <end position="1081"/>
    </location>
</feature>
<dbReference type="InterPro" id="IPR052429">
    <property type="entry name" value="BAH_domain_protein"/>
</dbReference>
<dbReference type="PANTHER" id="PTHR12505:SF24">
    <property type="entry name" value="PROTEIN WINGED EYE"/>
    <property type="match status" value="1"/>
</dbReference>
<feature type="region of interest" description="Disordered" evidence="1">
    <location>
        <begin position="934"/>
        <end position="1006"/>
    </location>
</feature>
<feature type="compositionally biased region" description="Low complexity" evidence="1">
    <location>
        <begin position="1162"/>
        <end position="1196"/>
    </location>
</feature>
<feature type="region of interest" description="Disordered" evidence="1">
    <location>
        <begin position="416"/>
        <end position="484"/>
    </location>
</feature>
<feature type="region of interest" description="Disordered" evidence="1">
    <location>
        <begin position="306"/>
        <end position="329"/>
    </location>
</feature>
<feature type="compositionally biased region" description="Low complexity" evidence="1">
    <location>
        <begin position="55"/>
        <end position="70"/>
    </location>
</feature>
<dbReference type="Pfam" id="PF24912">
    <property type="entry name" value="SH3_TNRC18"/>
    <property type="match status" value="1"/>
</dbReference>
<feature type="compositionally biased region" description="Low complexity" evidence="1">
    <location>
        <begin position="306"/>
        <end position="323"/>
    </location>
</feature>
<feature type="compositionally biased region" description="Basic and acidic residues" evidence="1">
    <location>
        <begin position="118"/>
        <end position="132"/>
    </location>
</feature>
<feature type="compositionally biased region" description="Polar residues" evidence="1">
    <location>
        <begin position="94"/>
        <end position="103"/>
    </location>
</feature>
<dbReference type="InterPro" id="IPR048924">
    <property type="entry name" value="BAHCC1-like_Tudor"/>
</dbReference>
<proteinExistence type="predicted"/>
<feature type="region of interest" description="Disordered" evidence="1">
    <location>
        <begin position="1068"/>
        <end position="1128"/>
    </location>
</feature>
<gene>
    <name evidence="4" type="ORF">LSAA_1669</name>
</gene>
<dbReference type="Pfam" id="PF21744">
    <property type="entry name" value="BAHCC1-like_Tudor"/>
    <property type="match status" value="1"/>
</dbReference>
<dbReference type="EMBL" id="HG994580">
    <property type="protein sequence ID" value="CAF2757632.1"/>
    <property type="molecule type" value="Genomic_DNA"/>
</dbReference>
<evidence type="ECO:0000259" key="2">
    <source>
        <dbReference type="Pfam" id="PF21744"/>
    </source>
</evidence>
<feature type="domain" description="BAHCC1-like Tudor" evidence="2">
    <location>
        <begin position="1273"/>
        <end position="1334"/>
    </location>
</feature>
<dbReference type="Proteomes" id="UP000675881">
    <property type="component" value="Chromosome 1"/>
</dbReference>
<reference evidence="4" key="1">
    <citation type="submission" date="2021-02" db="EMBL/GenBank/DDBJ databases">
        <authorList>
            <person name="Bekaert M."/>
        </authorList>
    </citation>
    <scope>NUCLEOTIDE SEQUENCE</scope>
    <source>
        <strain evidence="4">IoA-00</strain>
    </source>
</reference>
<name>A0A7R8CF42_LEPSM</name>
<organism evidence="4 5">
    <name type="scientific">Lepeophtheirus salmonis</name>
    <name type="common">Salmon louse</name>
    <name type="synonym">Caligus salmonis</name>
    <dbReference type="NCBI Taxonomy" id="72036"/>
    <lineage>
        <taxon>Eukaryota</taxon>
        <taxon>Metazoa</taxon>
        <taxon>Ecdysozoa</taxon>
        <taxon>Arthropoda</taxon>
        <taxon>Crustacea</taxon>
        <taxon>Multicrustacea</taxon>
        <taxon>Hexanauplia</taxon>
        <taxon>Copepoda</taxon>
        <taxon>Siphonostomatoida</taxon>
        <taxon>Caligidae</taxon>
        <taxon>Lepeophtheirus</taxon>
    </lineage>
</organism>
<protein>
    <submittedName>
        <fullName evidence="4">(salmon louse) hypothetical protein</fullName>
    </submittedName>
</protein>
<dbReference type="InterPro" id="IPR056841">
    <property type="entry name" value="TNRC18_BAHCC1-like_SH3"/>
</dbReference>
<accession>A0A7R8CF42</accession>
<feature type="domain" description="TNRC18/BAHCC1-like SH3" evidence="3">
    <location>
        <begin position="1213"/>
        <end position="1268"/>
    </location>
</feature>
<feature type="region of interest" description="Disordered" evidence="1">
    <location>
        <begin position="161"/>
        <end position="193"/>
    </location>
</feature>
<evidence type="ECO:0000259" key="3">
    <source>
        <dbReference type="Pfam" id="PF24912"/>
    </source>
</evidence>
<feature type="compositionally biased region" description="Polar residues" evidence="1">
    <location>
        <begin position="180"/>
        <end position="193"/>
    </location>
</feature>
<feature type="region of interest" description="Disordered" evidence="1">
    <location>
        <begin position="53"/>
        <end position="132"/>
    </location>
</feature>
<feature type="compositionally biased region" description="Acidic residues" evidence="1">
    <location>
        <begin position="981"/>
        <end position="996"/>
    </location>
</feature>
<evidence type="ECO:0000256" key="1">
    <source>
        <dbReference type="SAM" id="MobiDB-lite"/>
    </source>
</evidence>
<feature type="compositionally biased region" description="Pro residues" evidence="1">
    <location>
        <begin position="465"/>
        <end position="478"/>
    </location>
</feature>
<dbReference type="PANTHER" id="PTHR12505">
    <property type="entry name" value="PHD FINGER TRANSCRIPTION FACTOR"/>
    <property type="match status" value="1"/>
</dbReference>
<feature type="region of interest" description="Disordered" evidence="1">
    <location>
        <begin position="1160"/>
        <end position="1206"/>
    </location>
</feature>
<dbReference type="OrthoDB" id="6426227at2759"/>
<feature type="compositionally biased region" description="Basic residues" evidence="1">
    <location>
        <begin position="942"/>
        <end position="953"/>
    </location>
</feature>
<evidence type="ECO:0000313" key="5">
    <source>
        <dbReference type="Proteomes" id="UP000675881"/>
    </source>
</evidence>
<keyword evidence="5" id="KW-1185">Reference proteome</keyword>
<feature type="region of interest" description="Disordered" evidence="1">
    <location>
        <begin position="611"/>
        <end position="673"/>
    </location>
</feature>